<evidence type="ECO:0000256" key="2">
    <source>
        <dbReference type="ARBA" id="ARBA00008036"/>
    </source>
</evidence>
<comment type="caution">
    <text evidence="7">The sequence shown here is derived from an EMBL/GenBank/DDBJ whole genome shotgun (WGS) entry which is preliminary data.</text>
</comment>
<keyword evidence="4 6" id="KW-0496">Mitochondrion</keyword>
<dbReference type="EMBL" id="CAIF01000250">
    <property type="protein sequence ID" value="CCH46485.1"/>
    <property type="molecule type" value="Genomic_DNA"/>
</dbReference>
<dbReference type="Proteomes" id="UP000009328">
    <property type="component" value="Unassembled WGS sequence"/>
</dbReference>
<proteinExistence type="inferred from homology"/>
<dbReference type="InterPro" id="IPR031455">
    <property type="entry name" value="Gep5"/>
</dbReference>
<dbReference type="GO" id="GO:0005739">
    <property type="term" value="C:mitochondrion"/>
    <property type="evidence" value="ECO:0007669"/>
    <property type="project" value="UniProtKB-SubCell"/>
</dbReference>
<accession>K0KMI0</accession>
<evidence type="ECO:0000256" key="4">
    <source>
        <dbReference type="ARBA" id="ARBA00023128"/>
    </source>
</evidence>
<name>K0KMI0_WICCF</name>
<organism evidence="7 8">
    <name type="scientific">Wickerhamomyces ciferrii (strain ATCC 14091 / BCRC 22168 / CBS 111 / JCM 3599 / NBRC 0793 / NRRL Y-1031 F-60-10)</name>
    <name type="common">Yeast</name>
    <name type="synonym">Pichia ciferrii</name>
    <dbReference type="NCBI Taxonomy" id="1206466"/>
    <lineage>
        <taxon>Eukaryota</taxon>
        <taxon>Fungi</taxon>
        <taxon>Dikarya</taxon>
        <taxon>Ascomycota</taxon>
        <taxon>Saccharomycotina</taxon>
        <taxon>Saccharomycetes</taxon>
        <taxon>Phaffomycetales</taxon>
        <taxon>Wickerhamomycetaceae</taxon>
        <taxon>Wickerhamomyces</taxon>
    </lineage>
</organism>
<evidence type="ECO:0000256" key="6">
    <source>
        <dbReference type="RuleBase" id="RU363007"/>
    </source>
</evidence>
<evidence type="ECO:0000256" key="3">
    <source>
        <dbReference type="ARBA" id="ARBA00018341"/>
    </source>
</evidence>
<sequence length="268" mass="31703">MHLLKSKILKQINLLPLDHLTKQKLVDQSNNYIKKNHQHELKIIDNLTSDVLKDKYSSITPLLHKAHDNVFYKGHEYIRHFLRFEIPTWIEHDYKERMLKGKSLDGIYKNDKLVSKLTFPRPSRALPSVSSIISQYDMKFGQQRTKENNVNVDVEPCESLSSPPKKHVEKYEFYDQLVRHVFRLINFLSGNTVIHNKNVKLPMVYIPPNFLGGEIPLVRKKNLIKRHITYLRNIIQQIPPLQKQDLEFLLNYTDNTENFKFDDDKSKD</sequence>
<evidence type="ECO:0000313" key="8">
    <source>
        <dbReference type="Proteomes" id="UP000009328"/>
    </source>
</evidence>
<keyword evidence="8" id="KW-1185">Reference proteome</keyword>
<comment type="subcellular location">
    <subcellularLocation>
        <location evidence="1 6">Mitochondrion</location>
    </subcellularLocation>
</comment>
<protein>
    <recommendedName>
        <fullName evidence="3 6">Genetic interactor of prohibitin 5, mitochondrial</fullName>
    </recommendedName>
</protein>
<evidence type="ECO:0000256" key="1">
    <source>
        <dbReference type="ARBA" id="ARBA00004173"/>
    </source>
</evidence>
<dbReference type="InParanoid" id="K0KMI0"/>
<comment type="function">
    <text evidence="5 6">Essential for respiratory growth and required for maintenance of mtDNA. Required for cell survival in the absence of prohibitins.</text>
</comment>
<evidence type="ECO:0000313" key="7">
    <source>
        <dbReference type="EMBL" id="CCH46485.1"/>
    </source>
</evidence>
<gene>
    <name evidence="7" type="ORF">BN7_6078</name>
</gene>
<dbReference type="HOGENOM" id="CLU_1039011_0_0_1"/>
<reference evidence="7 8" key="1">
    <citation type="journal article" date="2012" name="Eukaryot. Cell">
        <title>Draft genome sequence of Wickerhamomyces ciferrii NRRL Y-1031 F-60-10.</title>
        <authorList>
            <person name="Schneider J."/>
            <person name="Andrea H."/>
            <person name="Blom J."/>
            <person name="Jaenicke S."/>
            <person name="Ruckert C."/>
            <person name="Schorsch C."/>
            <person name="Szczepanowski R."/>
            <person name="Farwick M."/>
            <person name="Goesmann A."/>
            <person name="Puhler A."/>
            <person name="Schaffer S."/>
            <person name="Tauch A."/>
            <person name="Kohler T."/>
            <person name="Brinkrolf K."/>
        </authorList>
    </citation>
    <scope>NUCLEOTIDE SEQUENCE [LARGE SCALE GENOMIC DNA]</scope>
    <source>
        <strain evidence="8">ATCC 14091 / BCRC 22168 / CBS 111 / JCM 3599 / NBRC 0793 / NRRL Y-1031 F-60-10</strain>
    </source>
</reference>
<dbReference type="Pfam" id="PF17053">
    <property type="entry name" value="GEP5"/>
    <property type="match status" value="1"/>
</dbReference>
<dbReference type="AlphaFoldDB" id="K0KMI0"/>
<evidence type="ECO:0000256" key="5">
    <source>
        <dbReference type="ARBA" id="ARBA00025061"/>
    </source>
</evidence>
<comment type="similarity">
    <text evidence="2 6">Belongs to the GEP5 family.</text>
</comment>